<keyword evidence="5" id="KW-1185">Reference proteome</keyword>
<dbReference type="RefSeq" id="WP_052565025.1">
    <property type="nucleotide sequence ID" value="NZ_BAFN01000001.1"/>
</dbReference>
<feature type="repeat" description="TPR" evidence="2">
    <location>
        <begin position="287"/>
        <end position="320"/>
    </location>
</feature>
<sequence>MIEHQFIQNNDRSLVKTSRNRPTLSACMIVKNEEKFLPQCLKSIKDAVDEMIIVDTGSTDKTVEIAQSFGARVYHHPWKNSFSEARNHSLNYATGDWILQIDADEALEQADIPLLHKLITTDSCNVIFVAIYSELPGGQAKHYFQRIFRRGKAHFEGIVHNQLIFEGKAFQSEIRLYHYGYNLSESEMQKKYKRTGDLLRQQLAENPNNIFVMANLIRNYRNEYDFEKVIELGEKGLNISIPQTDLVSKIQRQRISIDLAHALLNTNQVDKAEEVCKKALKENPDSFDVLLVLGEILLKKRAFSDALNYFKKYLVLKEKENREPSFKVLSADFYYYEHGAYNNIGECYRHLGLINEAEVAYKKAIELNNKEPLYYSNLTQLYISQNRLDEAENIADTAVRLGIANHLTYLLLGKVYATQKKHNSAINAFKHSIRIDGNNVTAYIYLINLSIQINQLTEAEETLRGIIPSCLDNLRLKCLSERIKYKKGDRKSANKFIQNILKSNVIDNDIYLDLGDLCIEMEQYTTAIELFERYLATSPSDATVVANIATCYARLGKLESAKFGFQAALQIDPGCTYARQNLVALNKLGS</sequence>
<feature type="repeat" description="TPR" evidence="2">
    <location>
        <begin position="406"/>
        <end position="439"/>
    </location>
</feature>
<comment type="similarity">
    <text evidence="1">Belongs to the glycosyltransferase 2 family. WaaE/KdtX subfamily.</text>
</comment>
<feature type="repeat" description="TPR" evidence="2">
    <location>
        <begin position="508"/>
        <end position="541"/>
    </location>
</feature>
<feature type="repeat" description="TPR" evidence="2">
    <location>
        <begin position="338"/>
        <end position="371"/>
    </location>
</feature>
<dbReference type="EMBL" id="BAFN01000001">
    <property type="protein sequence ID" value="GAN35063.1"/>
    <property type="molecule type" value="Genomic_DNA"/>
</dbReference>
<comment type="caution">
    <text evidence="4">The sequence shown here is derived from an EMBL/GenBank/DDBJ whole genome shotgun (WGS) entry which is preliminary data.</text>
</comment>
<evidence type="ECO:0000313" key="4">
    <source>
        <dbReference type="EMBL" id="GAN35063.1"/>
    </source>
</evidence>
<dbReference type="PROSITE" id="PS50005">
    <property type="entry name" value="TPR"/>
    <property type="match status" value="5"/>
</dbReference>
<dbReference type="InterPro" id="IPR029044">
    <property type="entry name" value="Nucleotide-diphossugar_trans"/>
</dbReference>
<keyword evidence="2" id="KW-0802">TPR repeat</keyword>
<dbReference type="Pfam" id="PF13432">
    <property type="entry name" value="TPR_16"/>
    <property type="match status" value="1"/>
</dbReference>
<dbReference type="SUPFAM" id="SSF53448">
    <property type="entry name" value="Nucleotide-diphospho-sugar transferases"/>
    <property type="match status" value="1"/>
</dbReference>
<evidence type="ECO:0000256" key="2">
    <source>
        <dbReference type="PROSITE-ProRule" id="PRU00339"/>
    </source>
</evidence>
<dbReference type="InterPro" id="IPR001173">
    <property type="entry name" value="Glyco_trans_2-like"/>
</dbReference>
<dbReference type="PANTHER" id="PTHR43630:SF2">
    <property type="entry name" value="GLYCOSYLTRANSFERASE"/>
    <property type="match status" value="1"/>
</dbReference>
<organism evidence="4 5">
    <name type="scientific">Candidatus Brocadia sinica JPN1</name>
    <dbReference type="NCBI Taxonomy" id="1197129"/>
    <lineage>
        <taxon>Bacteria</taxon>
        <taxon>Pseudomonadati</taxon>
        <taxon>Planctomycetota</taxon>
        <taxon>Candidatus Brocadiia</taxon>
        <taxon>Candidatus Brocadiales</taxon>
        <taxon>Candidatus Brocadiaceae</taxon>
        <taxon>Candidatus Brocadia</taxon>
    </lineage>
</organism>
<dbReference type="Gene3D" id="1.25.40.10">
    <property type="entry name" value="Tetratricopeptide repeat domain"/>
    <property type="match status" value="4"/>
</dbReference>
<feature type="repeat" description="TPR" evidence="2">
    <location>
        <begin position="542"/>
        <end position="575"/>
    </location>
</feature>
<dbReference type="PANTHER" id="PTHR43630">
    <property type="entry name" value="POLY-BETA-1,6-N-ACETYL-D-GLUCOSAMINE SYNTHASE"/>
    <property type="match status" value="1"/>
</dbReference>
<dbReference type="CDD" id="cd02511">
    <property type="entry name" value="Beta4Glucosyltransferase"/>
    <property type="match status" value="1"/>
</dbReference>
<dbReference type="Pfam" id="PF14559">
    <property type="entry name" value="TPR_19"/>
    <property type="match status" value="1"/>
</dbReference>
<evidence type="ECO:0000259" key="3">
    <source>
        <dbReference type="Pfam" id="PF00535"/>
    </source>
</evidence>
<dbReference type="Pfam" id="PF00535">
    <property type="entry name" value="Glycos_transf_2"/>
    <property type="match status" value="1"/>
</dbReference>
<evidence type="ECO:0000256" key="1">
    <source>
        <dbReference type="ARBA" id="ARBA00038494"/>
    </source>
</evidence>
<protein>
    <submittedName>
        <fullName evidence="4">Glycosyltransferase family 2</fullName>
    </submittedName>
</protein>
<dbReference type="Proteomes" id="UP000032309">
    <property type="component" value="Unassembled WGS sequence"/>
</dbReference>
<dbReference type="InterPro" id="IPR011990">
    <property type="entry name" value="TPR-like_helical_dom_sf"/>
</dbReference>
<gene>
    <name evidence="4" type="ORF">BROSI_A3609</name>
</gene>
<dbReference type="Gene3D" id="3.90.550.10">
    <property type="entry name" value="Spore Coat Polysaccharide Biosynthesis Protein SpsA, Chain A"/>
    <property type="match status" value="1"/>
</dbReference>
<reference evidence="5" key="1">
    <citation type="journal article" date="2015" name="Genome Announc.">
        <title>Draft Genome Sequence of an Anaerobic Ammonium-Oxidizing Bacterium, "Candidatus Brocadia sinica".</title>
        <authorList>
            <person name="Oshiki M."/>
            <person name="Shinyako-Hata K."/>
            <person name="Satoh H."/>
            <person name="Okabe S."/>
        </authorList>
    </citation>
    <scope>NUCLEOTIDE SEQUENCE [LARGE SCALE GENOMIC DNA]</scope>
    <source>
        <strain evidence="5">JPN1</strain>
    </source>
</reference>
<name>A0ABQ0K1X5_9BACT</name>
<dbReference type="Pfam" id="PF13181">
    <property type="entry name" value="TPR_8"/>
    <property type="match status" value="1"/>
</dbReference>
<proteinExistence type="inferred from homology"/>
<feature type="domain" description="Glycosyltransferase 2-like" evidence="3">
    <location>
        <begin position="25"/>
        <end position="147"/>
    </location>
</feature>
<dbReference type="SUPFAM" id="SSF48452">
    <property type="entry name" value="TPR-like"/>
    <property type="match status" value="2"/>
</dbReference>
<dbReference type="InterPro" id="IPR019734">
    <property type="entry name" value="TPR_rpt"/>
</dbReference>
<accession>A0ABQ0K1X5</accession>
<evidence type="ECO:0000313" key="5">
    <source>
        <dbReference type="Proteomes" id="UP000032309"/>
    </source>
</evidence>
<dbReference type="SMART" id="SM00028">
    <property type="entry name" value="TPR"/>
    <property type="match status" value="7"/>
</dbReference>
<dbReference type="Pfam" id="PF00515">
    <property type="entry name" value="TPR_1"/>
    <property type="match status" value="1"/>
</dbReference>